<dbReference type="SUPFAM" id="SSF81901">
    <property type="entry name" value="HCP-like"/>
    <property type="match status" value="1"/>
</dbReference>
<dbReference type="EMBL" id="ACVB02000007">
    <property type="protein sequence ID" value="EEX75175.1"/>
    <property type="molecule type" value="Genomic_DNA"/>
</dbReference>
<protein>
    <submittedName>
        <fullName evidence="2">Sel1 repeat protein</fullName>
    </submittedName>
</protein>
<proteinExistence type="predicted"/>
<organism evidence="2 3">
    <name type="scientific">Leptotrichia hofstadii F0254</name>
    <dbReference type="NCBI Taxonomy" id="634994"/>
    <lineage>
        <taxon>Bacteria</taxon>
        <taxon>Fusobacteriati</taxon>
        <taxon>Fusobacteriota</taxon>
        <taxon>Fusobacteriia</taxon>
        <taxon>Fusobacteriales</taxon>
        <taxon>Leptotrichiaceae</taxon>
        <taxon>Leptotrichia</taxon>
    </lineage>
</organism>
<accession>C9MVY5</accession>
<dbReference type="Proteomes" id="UP000006233">
    <property type="component" value="Unassembled WGS sequence"/>
</dbReference>
<dbReference type="GO" id="GO:0036503">
    <property type="term" value="P:ERAD pathway"/>
    <property type="evidence" value="ECO:0007669"/>
    <property type="project" value="TreeGrafter"/>
</dbReference>
<gene>
    <name evidence="2" type="ORF">GCWU000323_00424</name>
</gene>
<dbReference type="HOGENOM" id="CLU_1553396_0_0_0"/>
<dbReference type="SMART" id="SM00028">
    <property type="entry name" value="TPR"/>
    <property type="match status" value="2"/>
</dbReference>
<sequence>MHAQYKDKTNKELKKLILINDFHAINEFGERYFKEEKYEEALNYFEKASNVGSDMAINNIGFYYLEIENNMEKAEKYFLKAMKKGNVIALNNLGIVNDRKENYNKAIEYYLMAIKNKCNFAYNNLGNLYEEIYQDYEKAENLYRKNFKETKDTEALIRLAYLYLNHHYDKRKAMKYLEFSSKKGNKEAEHMLFHLLHDEECNCK</sequence>
<dbReference type="Pfam" id="PF08238">
    <property type="entry name" value="Sel1"/>
    <property type="match status" value="5"/>
</dbReference>
<keyword evidence="1" id="KW-0802">TPR repeat</keyword>
<dbReference type="InterPro" id="IPR019734">
    <property type="entry name" value="TPR_rpt"/>
</dbReference>
<evidence type="ECO:0000313" key="3">
    <source>
        <dbReference type="Proteomes" id="UP000006233"/>
    </source>
</evidence>
<dbReference type="PROSITE" id="PS50005">
    <property type="entry name" value="TPR"/>
    <property type="match status" value="1"/>
</dbReference>
<dbReference type="STRING" id="634994.GCWU000323_00424"/>
<name>C9MVY5_9FUSO</name>
<dbReference type="eggNOG" id="COG0790">
    <property type="taxonomic scope" value="Bacteria"/>
</dbReference>
<dbReference type="AlphaFoldDB" id="C9MVY5"/>
<dbReference type="SMART" id="SM00671">
    <property type="entry name" value="SEL1"/>
    <property type="match status" value="4"/>
</dbReference>
<evidence type="ECO:0000256" key="1">
    <source>
        <dbReference type="PROSITE-ProRule" id="PRU00339"/>
    </source>
</evidence>
<feature type="repeat" description="TPR" evidence="1">
    <location>
        <begin position="22"/>
        <end position="55"/>
    </location>
</feature>
<comment type="caution">
    <text evidence="2">The sequence shown here is derived from an EMBL/GenBank/DDBJ whole genome shotgun (WGS) entry which is preliminary data.</text>
</comment>
<dbReference type="InterPro" id="IPR006597">
    <property type="entry name" value="Sel1-like"/>
</dbReference>
<reference evidence="2 3" key="1">
    <citation type="submission" date="2009-09" db="EMBL/GenBank/DDBJ databases">
        <authorList>
            <person name="Weinstock G."/>
            <person name="Sodergren E."/>
            <person name="Clifton S."/>
            <person name="Fulton L."/>
            <person name="Fulton B."/>
            <person name="Courtney L."/>
            <person name="Fronick C."/>
            <person name="Harrison M."/>
            <person name="Strong C."/>
            <person name="Farmer C."/>
            <person name="Delahaunty K."/>
            <person name="Markovic C."/>
            <person name="Hall O."/>
            <person name="Minx P."/>
            <person name="Tomlinson C."/>
            <person name="Mitreva M."/>
            <person name="Nelson J."/>
            <person name="Hou S."/>
            <person name="Wollam A."/>
            <person name="Pepin K.H."/>
            <person name="Johnson M."/>
            <person name="Bhonagiri V."/>
            <person name="Nash W.E."/>
            <person name="Warren W."/>
            <person name="Chinwalla A."/>
            <person name="Mardis E.R."/>
            <person name="Wilson R.K."/>
        </authorList>
    </citation>
    <scope>NUCLEOTIDE SEQUENCE [LARGE SCALE GENOMIC DNA]</scope>
    <source>
        <strain evidence="2 3">F0254</strain>
    </source>
</reference>
<evidence type="ECO:0000313" key="2">
    <source>
        <dbReference type="EMBL" id="EEX75175.1"/>
    </source>
</evidence>
<dbReference type="Gene3D" id="1.25.40.10">
    <property type="entry name" value="Tetratricopeptide repeat domain"/>
    <property type="match status" value="1"/>
</dbReference>
<dbReference type="InterPro" id="IPR050767">
    <property type="entry name" value="Sel1_AlgK"/>
</dbReference>
<dbReference type="InterPro" id="IPR011990">
    <property type="entry name" value="TPR-like_helical_dom_sf"/>
</dbReference>
<dbReference type="PANTHER" id="PTHR11102:SF147">
    <property type="entry name" value="SEL1L ADAPTOR SUBUNIT OF ERAD E3 UBIQUITIN LIGASE"/>
    <property type="match status" value="1"/>
</dbReference>
<dbReference type="RefSeq" id="WP_006803761.1">
    <property type="nucleotide sequence ID" value="NZ_GG700632.1"/>
</dbReference>
<dbReference type="PANTHER" id="PTHR11102">
    <property type="entry name" value="SEL-1-LIKE PROTEIN"/>
    <property type="match status" value="1"/>
</dbReference>